<name>A0ABP8HM91_9BURK</name>
<evidence type="ECO:0000256" key="1">
    <source>
        <dbReference type="ARBA" id="ARBA00006987"/>
    </source>
</evidence>
<comment type="caution">
    <text evidence="3">The sequence shown here is derived from an EMBL/GenBank/DDBJ whole genome shotgun (WGS) entry which is preliminary data.</text>
</comment>
<protein>
    <submittedName>
        <fullName evidence="3">Tripartite tricarboxylate transporter substrate binding protein</fullName>
    </submittedName>
</protein>
<dbReference type="PANTHER" id="PTHR42928:SF5">
    <property type="entry name" value="BLR1237 PROTEIN"/>
    <property type="match status" value="1"/>
</dbReference>
<dbReference type="SUPFAM" id="SSF53850">
    <property type="entry name" value="Periplasmic binding protein-like II"/>
    <property type="match status" value="1"/>
</dbReference>
<reference evidence="4" key="1">
    <citation type="journal article" date="2019" name="Int. J. Syst. Evol. Microbiol.">
        <title>The Global Catalogue of Microorganisms (GCM) 10K type strain sequencing project: providing services to taxonomists for standard genome sequencing and annotation.</title>
        <authorList>
            <consortium name="The Broad Institute Genomics Platform"/>
            <consortium name="The Broad Institute Genome Sequencing Center for Infectious Disease"/>
            <person name="Wu L."/>
            <person name="Ma J."/>
        </authorList>
    </citation>
    <scope>NUCLEOTIDE SEQUENCE [LARGE SCALE GENOMIC DNA]</scope>
    <source>
        <strain evidence="4">JCM 17666</strain>
    </source>
</reference>
<dbReference type="EMBL" id="BAABFO010000028">
    <property type="protein sequence ID" value="GAA4341276.1"/>
    <property type="molecule type" value="Genomic_DNA"/>
</dbReference>
<evidence type="ECO:0000313" key="3">
    <source>
        <dbReference type="EMBL" id="GAA4341276.1"/>
    </source>
</evidence>
<feature type="chain" id="PRO_5046498239" evidence="2">
    <location>
        <begin position="28"/>
        <end position="326"/>
    </location>
</feature>
<accession>A0ABP8HM91</accession>
<evidence type="ECO:0000256" key="2">
    <source>
        <dbReference type="SAM" id="SignalP"/>
    </source>
</evidence>
<keyword evidence="2" id="KW-0732">Signal</keyword>
<dbReference type="Gene3D" id="3.40.190.150">
    <property type="entry name" value="Bordetella uptake gene, domain 1"/>
    <property type="match status" value="1"/>
</dbReference>
<dbReference type="PANTHER" id="PTHR42928">
    <property type="entry name" value="TRICARBOXYLATE-BINDING PROTEIN"/>
    <property type="match status" value="1"/>
</dbReference>
<feature type="signal peptide" evidence="2">
    <location>
        <begin position="1"/>
        <end position="27"/>
    </location>
</feature>
<keyword evidence="4" id="KW-1185">Reference proteome</keyword>
<dbReference type="RefSeq" id="WP_345251850.1">
    <property type="nucleotide sequence ID" value="NZ_BAABFO010000028.1"/>
</dbReference>
<comment type="similarity">
    <text evidence="1">Belongs to the UPF0065 (bug) family.</text>
</comment>
<proteinExistence type="inferred from homology"/>
<dbReference type="PIRSF" id="PIRSF017082">
    <property type="entry name" value="YflP"/>
    <property type="match status" value="1"/>
</dbReference>
<dbReference type="CDD" id="cd13578">
    <property type="entry name" value="PBP2_Bug27"/>
    <property type="match status" value="1"/>
</dbReference>
<dbReference type="Gene3D" id="3.40.190.10">
    <property type="entry name" value="Periplasmic binding protein-like II"/>
    <property type="match status" value="1"/>
</dbReference>
<sequence>MAISFLRILPRVAAVIACASLTAPASAQPAYPSGPIRMVVPFGAGGLTDILARLIADKLAANEGWQIVVENKTGAGGNIGAADVARSRPDGQTLLMGSIGTNATNPFLYKTMPYDPRKDFAPITMAASGTLLLVCDPNLPFRDTAGLIAYAKAHPGALSYASGGMGASQHLAGELLKSTAGIDIRHVPYKGLAPAIPDLLGGRVSMTFDMATALPYVKQGRLRAIAVANPQRSSALPDVPTIGETVPGYAASAWYGLFAPAGTPQPVIARLNAAITRILRTPDLRERLIALGAEPAASTPEEFGRFVQAESDKWSKVLKAIDIQLD</sequence>
<dbReference type="InterPro" id="IPR042100">
    <property type="entry name" value="Bug_dom1"/>
</dbReference>
<gene>
    <name evidence="3" type="ORF">GCM10023144_41790</name>
</gene>
<dbReference type="InterPro" id="IPR005064">
    <property type="entry name" value="BUG"/>
</dbReference>
<evidence type="ECO:0000313" key="4">
    <source>
        <dbReference type="Proteomes" id="UP001501671"/>
    </source>
</evidence>
<dbReference type="Pfam" id="PF03401">
    <property type="entry name" value="TctC"/>
    <property type="match status" value="1"/>
</dbReference>
<organism evidence="3 4">
    <name type="scientific">Pigmentiphaga soli</name>
    <dbReference type="NCBI Taxonomy" id="1007095"/>
    <lineage>
        <taxon>Bacteria</taxon>
        <taxon>Pseudomonadati</taxon>
        <taxon>Pseudomonadota</taxon>
        <taxon>Betaproteobacteria</taxon>
        <taxon>Burkholderiales</taxon>
        <taxon>Alcaligenaceae</taxon>
        <taxon>Pigmentiphaga</taxon>
    </lineage>
</organism>
<dbReference type="Proteomes" id="UP001501671">
    <property type="component" value="Unassembled WGS sequence"/>
</dbReference>